<comment type="subunit">
    <text evidence="4">Homodimer.</text>
</comment>
<protein>
    <recommendedName>
        <fullName evidence="5">5'-deoxynucleotidase</fullName>
        <ecNumber evidence="5">3.1.3.89</ecNumber>
    </recommendedName>
</protein>
<dbReference type="CDD" id="cd00077">
    <property type="entry name" value="HDc"/>
    <property type="match status" value="1"/>
</dbReference>
<dbReference type="GO" id="GO:0002953">
    <property type="term" value="F:5'-deoxynucleotidase activity"/>
    <property type="evidence" value="ECO:0007669"/>
    <property type="project" value="UniProtKB-EC"/>
</dbReference>
<comment type="caution">
    <text evidence="9">The sequence shown here is derived from an EMBL/GenBank/DDBJ whole genome shotgun (WGS) entry which is preliminary data.</text>
</comment>
<evidence type="ECO:0000256" key="7">
    <source>
        <dbReference type="ARBA" id="ARBA00022801"/>
    </source>
</evidence>
<name>A0A2H0WU57_9BACT</name>
<evidence type="ECO:0000256" key="5">
    <source>
        <dbReference type="ARBA" id="ARBA00012964"/>
    </source>
</evidence>
<dbReference type="EC" id="3.1.3.89" evidence="5"/>
<dbReference type="Proteomes" id="UP000231198">
    <property type="component" value="Unassembled WGS sequence"/>
</dbReference>
<dbReference type="InterPro" id="IPR039356">
    <property type="entry name" value="YfbR/HDDC2"/>
</dbReference>
<evidence type="ECO:0000259" key="8">
    <source>
        <dbReference type="SMART" id="SM00471"/>
    </source>
</evidence>
<evidence type="ECO:0000256" key="4">
    <source>
        <dbReference type="ARBA" id="ARBA00011738"/>
    </source>
</evidence>
<evidence type="ECO:0000256" key="2">
    <source>
        <dbReference type="ARBA" id="ARBA00001936"/>
    </source>
</evidence>
<dbReference type="SUPFAM" id="SSF109604">
    <property type="entry name" value="HD-domain/PDEase-like"/>
    <property type="match status" value="1"/>
</dbReference>
<comment type="catalytic activity">
    <reaction evidence="1">
        <text>a 2'-deoxyribonucleoside 5'-phosphate + H2O = a 2'-deoxyribonucleoside + phosphate</text>
        <dbReference type="Rhea" id="RHEA:36167"/>
        <dbReference type="ChEBI" id="CHEBI:15377"/>
        <dbReference type="ChEBI" id="CHEBI:18274"/>
        <dbReference type="ChEBI" id="CHEBI:43474"/>
        <dbReference type="ChEBI" id="CHEBI:65317"/>
        <dbReference type="EC" id="3.1.3.89"/>
    </reaction>
</comment>
<dbReference type="GO" id="GO:0046872">
    <property type="term" value="F:metal ion binding"/>
    <property type="evidence" value="ECO:0007669"/>
    <property type="project" value="UniProtKB-KW"/>
</dbReference>
<dbReference type="Gene3D" id="1.10.3210.10">
    <property type="entry name" value="Hypothetical protein af1432"/>
    <property type="match status" value="1"/>
</dbReference>
<dbReference type="AlphaFoldDB" id="A0A2H0WU57"/>
<accession>A0A2H0WU57</accession>
<dbReference type="GO" id="GO:0005737">
    <property type="term" value="C:cytoplasm"/>
    <property type="evidence" value="ECO:0007669"/>
    <property type="project" value="TreeGrafter"/>
</dbReference>
<feature type="domain" description="HD/PDEase" evidence="8">
    <location>
        <begin position="140"/>
        <end position="259"/>
    </location>
</feature>
<sequence>MLEQKPTFGSLFRKFRLKSGFSSLREFGDILAKKGFTFEDSLFSHWQKNTRLPKDRKLLLTLIEIFLEREGISSARDINSFLESAGQGCLTEQESTSIINQNSNVFSKLGPPGKVLSFLVSAARSKKIIREGWRREGIKDPESVAEHSFQLSIIAMIFADQFGLDKEKLIKMAILHDLGEVVTEDIVWARGKVINIEKQAIKEKAELIGITKLFNIIGKSTEYENIFKEMVEKRTPEAEIFWQLDKLEMAIQALEYEKEHRKKLDEFFINSDLLIHSPFLRKILMQIIKQRPKIKNKSHPVNP</sequence>
<comment type="cofactor">
    <cofactor evidence="2">
        <name>Mn(2+)</name>
        <dbReference type="ChEBI" id="CHEBI:29035"/>
    </cofactor>
</comment>
<comment type="cofactor">
    <cofactor evidence="3">
        <name>Co(2+)</name>
        <dbReference type="ChEBI" id="CHEBI:48828"/>
    </cofactor>
</comment>
<dbReference type="PANTHER" id="PTHR11845">
    <property type="entry name" value="5'-DEOXYNUCLEOTIDASE HDDC2"/>
    <property type="match status" value="1"/>
</dbReference>
<dbReference type="PANTHER" id="PTHR11845:SF13">
    <property type="entry name" value="5'-DEOXYNUCLEOTIDASE HDDC2"/>
    <property type="match status" value="1"/>
</dbReference>
<dbReference type="InterPro" id="IPR003607">
    <property type="entry name" value="HD/PDEase_dom"/>
</dbReference>
<keyword evidence="6" id="KW-0479">Metal-binding</keyword>
<reference evidence="10" key="1">
    <citation type="submission" date="2017-09" db="EMBL/GenBank/DDBJ databases">
        <title>Depth-based differentiation of microbial function through sediment-hosted aquifers and enrichment of novel symbionts in the deep terrestrial subsurface.</title>
        <authorList>
            <person name="Probst A.J."/>
            <person name="Ladd B."/>
            <person name="Jarett J.K."/>
            <person name="Geller-Mcgrath D.E."/>
            <person name="Sieber C.M.K."/>
            <person name="Emerson J.B."/>
            <person name="Anantharaman K."/>
            <person name="Thomas B.C."/>
            <person name="Malmstrom R."/>
            <person name="Stieglmeier M."/>
            <person name="Klingl A."/>
            <person name="Woyke T."/>
            <person name="Ryan C.M."/>
            <person name="Banfield J.F."/>
        </authorList>
    </citation>
    <scope>NUCLEOTIDE SEQUENCE [LARGE SCALE GENOMIC DNA]</scope>
</reference>
<dbReference type="EMBL" id="PEZG01000077">
    <property type="protein sequence ID" value="PIS15459.1"/>
    <property type="molecule type" value="Genomic_DNA"/>
</dbReference>
<evidence type="ECO:0000256" key="1">
    <source>
        <dbReference type="ARBA" id="ARBA00001638"/>
    </source>
</evidence>
<evidence type="ECO:0000313" key="9">
    <source>
        <dbReference type="EMBL" id="PIS15459.1"/>
    </source>
</evidence>
<dbReference type="InterPro" id="IPR006674">
    <property type="entry name" value="HD_domain"/>
</dbReference>
<proteinExistence type="predicted"/>
<dbReference type="SMART" id="SM00471">
    <property type="entry name" value="HDc"/>
    <property type="match status" value="1"/>
</dbReference>
<evidence type="ECO:0000256" key="6">
    <source>
        <dbReference type="ARBA" id="ARBA00022723"/>
    </source>
</evidence>
<evidence type="ECO:0000256" key="3">
    <source>
        <dbReference type="ARBA" id="ARBA00001941"/>
    </source>
</evidence>
<gene>
    <name evidence="9" type="ORF">COT62_03605</name>
</gene>
<organism evidence="9 10">
    <name type="scientific">Candidatus Roizmanbacteria bacterium CG09_land_8_20_14_0_10_41_9</name>
    <dbReference type="NCBI Taxonomy" id="1974850"/>
    <lineage>
        <taxon>Bacteria</taxon>
        <taxon>Candidatus Roizmaniibacteriota</taxon>
    </lineage>
</organism>
<keyword evidence="7" id="KW-0378">Hydrolase</keyword>
<dbReference type="Pfam" id="PF13023">
    <property type="entry name" value="HD_3"/>
    <property type="match status" value="1"/>
</dbReference>
<evidence type="ECO:0000313" key="10">
    <source>
        <dbReference type="Proteomes" id="UP000231198"/>
    </source>
</evidence>